<keyword evidence="5" id="KW-0862">Zinc</keyword>
<dbReference type="PROSITE" id="PS50157">
    <property type="entry name" value="ZINC_FINGER_C2H2_2"/>
    <property type="match status" value="10"/>
</dbReference>
<feature type="domain" description="C2H2-type" evidence="9">
    <location>
        <begin position="425"/>
        <end position="452"/>
    </location>
</feature>
<feature type="domain" description="C2H2-type" evidence="9">
    <location>
        <begin position="538"/>
        <end position="565"/>
    </location>
</feature>
<gene>
    <name evidence="11" type="primary">LOC106594054</name>
</gene>
<organism evidence="10 11">
    <name type="scientific">Salmo salar</name>
    <name type="common">Atlantic salmon</name>
    <dbReference type="NCBI Taxonomy" id="8030"/>
    <lineage>
        <taxon>Eukaryota</taxon>
        <taxon>Metazoa</taxon>
        <taxon>Chordata</taxon>
        <taxon>Craniata</taxon>
        <taxon>Vertebrata</taxon>
        <taxon>Euteleostomi</taxon>
        <taxon>Actinopterygii</taxon>
        <taxon>Neopterygii</taxon>
        <taxon>Teleostei</taxon>
        <taxon>Protacanthopterygii</taxon>
        <taxon>Salmoniformes</taxon>
        <taxon>Salmonidae</taxon>
        <taxon>Salmoninae</taxon>
        <taxon>Salmo</taxon>
    </lineage>
</organism>
<dbReference type="Proteomes" id="UP001652741">
    <property type="component" value="Chromosome ssa02"/>
</dbReference>
<keyword evidence="4 7" id="KW-0863">Zinc-finger</keyword>
<feature type="compositionally biased region" description="Basic and acidic residues" evidence="8">
    <location>
        <begin position="1"/>
        <end position="19"/>
    </location>
</feature>
<feature type="region of interest" description="Disordered" evidence="8">
    <location>
        <begin position="239"/>
        <end position="269"/>
    </location>
</feature>
<feature type="domain" description="C2H2-type" evidence="9">
    <location>
        <begin position="482"/>
        <end position="509"/>
    </location>
</feature>
<keyword evidence="3" id="KW-0677">Repeat</keyword>
<feature type="region of interest" description="Disordered" evidence="8">
    <location>
        <begin position="1"/>
        <end position="150"/>
    </location>
</feature>
<feature type="domain" description="C2H2-type" evidence="9">
    <location>
        <begin position="566"/>
        <end position="593"/>
    </location>
</feature>
<evidence type="ECO:0000256" key="1">
    <source>
        <dbReference type="ARBA" id="ARBA00004123"/>
    </source>
</evidence>
<comment type="subcellular location">
    <subcellularLocation>
        <location evidence="1">Nucleus</location>
    </subcellularLocation>
</comment>
<evidence type="ECO:0000256" key="2">
    <source>
        <dbReference type="ARBA" id="ARBA00022723"/>
    </source>
</evidence>
<feature type="region of interest" description="Disordered" evidence="8">
    <location>
        <begin position="393"/>
        <end position="418"/>
    </location>
</feature>
<evidence type="ECO:0000313" key="11">
    <source>
        <dbReference type="RefSeq" id="XP_045566638.1"/>
    </source>
</evidence>
<keyword evidence="2" id="KW-0479">Metal-binding</keyword>
<feature type="region of interest" description="Disordered" evidence="8">
    <location>
        <begin position="587"/>
        <end position="607"/>
    </location>
</feature>
<feature type="compositionally biased region" description="Polar residues" evidence="8">
    <location>
        <begin position="53"/>
        <end position="62"/>
    </location>
</feature>
<feature type="domain" description="C2H2-type" evidence="9">
    <location>
        <begin position="157"/>
        <end position="184"/>
    </location>
</feature>
<feature type="domain" description="C2H2-type" evidence="9">
    <location>
        <begin position="274"/>
        <end position="296"/>
    </location>
</feature>
<dbReference type="PROSITE" id="PS00028">
    <property type="entry name" value="ZINC_FINGER_C2H2_1"/>
    <property type="match status" value="10"/>
</dbReference>
<evidence type="ECO:0000256" key="6">
    <source>
        <dbReference type="ARBA" id="ARBA00023242"/>
    </source>
</evidence>
<feature type="compositionally biased region" description="Low complexity" evidence="8">
    <location>
        <begin position="246"/>
        <end position="259"/>
    </location>
</feature>
<evidence type="ECO:0000256" key="7">
    <source>
        <dbReference type="PROSITE-ProRule" id="PRU00042"/>
    </source>
</evidence>
<dbReference type="RefSeq" id="XP_045566638.1">
    <property type="nucleotide sequence ID" value="XM_045710682.1"/>
</dbReference>
<feature type="domain" description="C2H2-type" evidence="9">
    <location>
        <begin position="369"/>
        <end position="396"/>
    </location>
</feature>
<dbReference type="InterPro" id="IPR013087">
    <property type="entry name" value="Znf_C2H2_type"/>
</dbReference>
<evidence type="ECO:0000256" key="4">
    <source>
        <dbReference type="ARBA" id="ARBA00022771"/>
    </source>
</evidence>
<dbReference type="InterPro" id="IPR036236">
    <property type="entry name" value="Znf_C2H2_sf"/>
</dbReference>
<keyword evidence="10" id="KW-1185">Reference proteome</keyword>
<evidence type="ECO:0000256" key="8">
    <source>
        <dbReference type="SAM" id="MobiDB-lite"/>
    </source>
</evidence>
<name>A0ABM3E6F6_SALSA</name>
<evidence type="ECO:0000259" key="9">
    <source>
        <dbReference type="PROSITE" id="PS50157"/>
    </source>
</evidence>
<accession>A0ABM3E6F6</accession>
<dbReference type="SMART" id="SM00355">
    <property type="entry name" value="ZnF_C2H2"/>
    <property type="match status" value="10"/>
</dbReference>
<dbReference type="PANTHER" id="PTHR16515:SF49">
    <property type="entry name" value="GASTRULA ZINC FINGER PROTEIN XLCGF49.1-LIKE-RELATED"/>
    <property type="match status" value="1"/>
</dbReference>
<feature type="domain" description="C2H2-type" evidence="9">
    <location>
        <begin position="510"/>
        <end position="537"/>
    </location>
</feature>
<evidence type="ECO:0000256" key="3">
    <source>
        <dbReference type="ARBA" id="ARBA00022737"/>
    </source>
</evidence>
<feature type="compositionally biased region" description="Polar residues" evidence="8">
    <location>
        <begin position="402"/>
        <end position="411"/>
    </location>
</feature>
<reference evidence="11" key="1">
    <citation type="submission" date="2025-08" db="UniProtKB">
        <authorList>
            <consortium name="RefSeq"/>
        </authorList>
    </citation>
    <scope>IDENTIFICATION</scope>
</reference>
<feature type="domain" description="C2H2-type" evidence="9">
    <location>
        <begin position="341"/>
        <end position="368"/>
    </location>
</feature>
<keyword evidence="6" id="KW-0539">Nucleus</keyword>
<feature type="domain" description="C2H2-type" evidence="9">
    <location>
        <begin position="454"/>
        <end position="481"/>
    </location>
</feature>
<dbReference type="PANTHER" id="PTHR16515">
    <property type="entry name" value="PR DOMAIN ZINC FINGER PROTEIN"/>
    <property type="match status" value="1"/>
</dbReference>
<dbReference type="Pfam" id="PF00096">
    <property type="entry name" value="zf-C2H2"/>
    <property type="match status" value="4"/>
</dbReference>
<evidence type="ECO:0000256" key="5">
    <source>
        <dbReference type="ARBA" id="ARBA00022833"/>
    </source>
</evidence>
<protein>
    <submittedName>
        <fullName evidence="11">Gastrula zinc finger protein XlCGF57.1 isoform X1</fullName>
    </submittedName>
</protein>
<sequence>MHEFDEHQQSKWRGPDCNHGDQQSSKRLQGPEMVQSFDIVFKEEPEDDHEPWGQSNTGMSPASSLGSEETTSTSGEPEQHQENHQTATSSHRENHQTATSSHRENHQTATSSHRENHQTATSSHRENHQTATSSHRENHQTATSSHRENHQTATSSHRCCACGQEFPGAYDLMLHQRTHYVRNRVPCGTHTMTVKRECGHTEEEEEGEEVGGFIKCEEAATWDPPQLGKGLGYDAIKEHKGMSPASSHGSEETTSTSGEPEQHQENHQTATSSHRCFGCGQKFPAACDLMLHQRTHIERGFYKSVCGELFYQKELLKTHHQKVDTGIPVQHQKNPKAKKSHDCVVCGKQLLEAMKLKRHMRTHTGEKPHGCSVCGRGFTQKGNLKTHMKTHRGLNPKLWSTGEDSPSTSGEPEQHQKNHTAKTFHNCIDCGEICQTLPALKKHMKTHTGKKLSYQCSLCGAEFTEKGQIQDHQLKHVGEKPYSCPDCGKCFVNESYIKIHQRTHTGERPYSCLVCGKSFMKKAYLKSHLLTHTGEKPYLCSICGKTYSREGTFKIHQRVHTGEKPYLCTECGKRFSCRANLYSHKKRHAGKPIGPKRQLGRPKQLPN</sequence>
<dbReference type="InterPro" id="IPR050331">
    <property type="entry name" value="Zinc_finger"/>
</dbReference>
<dbReference type="SUPFAM" id="SSF57667">
    <property type="entry name" value="beta-beta-alpha zinc fingers"/>
    <property type="match status" value="6"/>
</dbReference>
<dbReference type="Gene3D" id="3.30.160.60">
    <property type="entry name" value="Classic Zinc Finger"/>
    <property type="match status" value="8"/>
</dbReference>
<proteinExistence type="predicted"/>
<feature type="compositionally biased region" description="Basic and acidic residues" evidence="8">
    <location>
        <begin position="90"/>
        <end position="150"/>
    </location>
</feature>
<feature type="compositionally biased region" description="Low complexity" evidence="8">
    <location>
        <begin position="63"/>
        <end position="76"/>
    </location>
</feature>
<dbReference type="GeneID" id="106594054"/>
<evidence type="ECO:0000313" key="10">
    <source>
        <dbReference type="Proteomes" id="UP001652741"/>
    </source>
</evidence>